<feature type="transmembrane region" description="Helical" evidence="5">
    <location>
        <begin position="39"/>
        <end position="62"/>
    </location>
</feature>
<comment type="subcellular location">
    <subcellularLocation>
        <location evidence="1">Membrane</location>
        <topology evidence="1">Multi-pass membrane protein</topology>
    </subcellularLocation>
</comment>
<proteinExistence type="predicted"/>
<dbReference type="InterPro" id="IPR016944">
    <property type="entry name" value="UCP030066"/>
</dbReference>
<dbReference type="Proteomes" id="UP000021053">
    <property type="component" value="Unassembled WGS sequence"/>
</dbReference>
<comment type="caution">
    <text evidence="6">The sequence shown here is derived from an EMBL/GenBank/DDBJ whole genome shotgun (WGS) entry which is preliminary data.</text>
</comment>
<protein>
    <recommendedName>
        <fullName evidence="8">DoxX-like family</fullName>
    </recommendedName>
</protein>
<keyword evidence="3 5" id="KW-1133">Transmembrane helix</keyword>
<dbReference type="GO" id="GO:0016020">
    <property type="term" value="C:membrane"/>
    <property type="evidence" value="ECO:0007669"/>
    <property type="project" value="UniProtKB-SubCell"/>
</dbReference>
<dbReference type="AlphaFoldDB" id="A0A010Z502"/>
<evidence type="ECO:0000256" key="5">
    <source>
        <dbReference type="SAM" id="Phobius"/>
    </source>
</evidence>
<name>A0A010Z502_9ACTN</name>
<gene>
    <name evidence="6" type="ORF">CryarDRAFT_3612</name>
</gene>
<keyword evidence="4 5" id="KW-0472">Membrane</keyword>
<dbReference type="PIRSF" id="PIRSF030066">
    <property type="entry name" value="UCP030066"/>
    <property type="match status" value="1"/>
</dbReference>
<dbReference type="Pfam" id="PF13564">
    <property type="entry name" value="DoxX_2"/>
    <property type="match status" value="1"/>
</dbReference>
<dbReference type="EMBL" id="JFBT01000001">
    <property type="protein sequence ID" value="EXG82428.1"/>
    <property type="molecule type" value="Genomic_DNA"/>
</dbReference>
<evidence type="ECO:0008006" key="8">
    <source>
        <dbReference type="Google" id="ProtNLM"/>
    </source>
</evidence>
<dbReference type="InterPro" id="IPR032808">
    <property type="entry name" value="DoxX"/>
</dbReference>
<dbReference type="HOGENOM" id="CLU_142057_0_1_11"/>
<evidence type="ECO:0000256" key="3">
    <source>
        <dbReference type="ARBA" id="ARBA00022989"/>
    </source>
</evidence>
<evidence type="ECO:0000256" key="1">
    <source>
        <dbReference type="ARBA" id="ARBA00004141"/>
    </source>
</evidence>
<dbReference type="RefSeq" id="WP_063725727.1">
    <property type="nucleotide sequence ID" value="NZ_KK073874.1"/>
</dbReference>
<evidence type="ECO:0000256" key="4">
    <source>
        <dbReference type="ARBA" id="ARBA00023136"/>
    </source>
</evidence>
<evidence type="ECO:0000313" key="6">
    <source>
        <dbReference type="EMBL" id="EXG82428.1"/>
    </source>
</evidence>
<evidence type="ECO:0000313" key="7">
    <source>
        <dbReference type="Proteomes" id="UP000021053"/>
    </source>
</evidence>
<sequence length="149" mass="15828">MAARKTYWSTTIVLVFVLFTGGIADLVRAQATAEGVYQLGYPPIFLTILGTWKVLGAVALLAPRYPRLKEWAYAGCFFNFSGAVVSHLVAGSAVSHVVITGALAAVTLVSWATRPADRTLGVLDVAGRTIDPTTSPRRIPVKPDALPSS</sequence>
<dbReference type="PATRIC" id="fig|927661.3.peg.3572"/>
<keyword evidence="2 5" id="KW-0812">Transmembrane</keyword>
<evidence type="ECO:0000256" key="2">
    <source>
        <dbReference type="ARBA" id="ARBA00022692"/>
    </source>
</evidence>
<accession>A0A010Z502</accession>
<dbReference type="OrthoDB" id="7960583at2"/>
<keyword evidence="7" id="KW-1185">Reference proteome</keyword>
<reference evidence="6 7" key="1">
    <citation type="submission" date="2013-07" db="EMBL/GenBank/DDBJ databases">
        <authorList>
            <consortium name="DOE Joint Genome Institute"/>
            <person name="Eisen J."/>
            <person name="Huntemann M."/>
            <person name="Han J."/>
            <person name="Chen A."/>
            <person name="Kyrpides N."/>
            <person name="Mavromatis K."/>
            <person name="Markowitz V."/>
            <person name="Palaniappan K."/>
            <person name="Ivanova N."/>
            <person name="Schaumberg A."/>
            <person name="Pati A."/>
            <person name="Liolios K."/>
            <person name="Nordberg H.P."/>
            <person name="Cantor M.N."/>
            <person name="Hua S.X."/>
            <person name="Woyke T."/>
        </authorList>
    </citation>
    <scope>NUCLEOTIDE SEQUENCE [LARGE SCALE GENOMIC DNA]</scope>
    <source>
        <strain evidence="6 7">DSM 44712</strain>
    </source>
</reference>
<organism evidence="6 7">
    <name type="scientific">Cryptosporangium arvum DSM 44712</name>
    <dbReference type="NCBI Taxonomy" id="927661"/>
    <lineage>
        <taxon>Bacteria</taxon>
        <taxon>Bacillati</taxon>
        <taxon>Actinomycetota</taxon>
        <taxon>Actinomycetes</taxon>
        <taxon>Cryptosporangiales</taxon>
        <taxon>Cryptosporangiaceae</taxon>
        <taxon>Cryptosporangium</taxon>
    </lineage>
</organism>